<gene>
    <name evidence="11" type="ORF">SCODWIG_01646</name>
</gene>
<comment type="catalytic activity">
    <reaction evidence="10">
        <text>holo-[cytochrome c] = apo-[cytochrome c] + heme b</text>
        <dbReference type="Rhea" id="RHEA:22648"/>
        <dbReference type="Rhea" id="RHEA-COMP:10725"/>
        <dbReference type="Rhea" id="RHEA-COMP:10726"/>
        <dbReference type="ChEBI" id="CHEBI:29950"/>
        <dbReference type="ChEBI" id="CHEBI:60344"/>
        <dbReference type="ChEBI" id="CHEBI:83739"/>
        <dbReference type="EC" id="4.4.1.17"/>
    </reaction>
</comment>
<evidence type="ECO:0000256" key="8">
    <source>
        <dbReference type="ARBA" id="ARBA00023136"/>
    </source>
</evidence>
<dbReference type="PANTHER" id="PTHR12743">
    <property type="entry name" value="CYTOCHROME C1 HEME LYASE"/>
    <property type="match status" value="1"/>
</dbReference>
<evidence type="ECO:0000256" key="6">
    <source>
        <dbReference type="ARBA" id="ARBA00023004"/>
    </source>
</evidence>
<proteinExistence type="inferred from homology"/>
<dbReference type="InterPro" id="IPR000511">
    <property type="entry name" value="Holocyt_c/c1_synthase"/>
</dbReference>
<evidence type="ECO:0000256" key="5">
    <source>
        <dbReference type="ARBA" id="ARBA00022792"/>
    </source>
</evidence>
<dbReference type="PANTHER" id="PTHR12743:SF3">
    <property type="entry name" value="HOLOCYTOCHROME-C SYNTHASE"/>
    <property type="match status" value="1"/>
</dbReference>
<dbReference type="GO" id="GO:0005743">
    <property type="term" value="C:mitochondrial inner membrane"/>
    <property type="evidence" value="ECO:0007669"/>
    <property type="project" value="UniProtKB-SubCell"/>
</dbReference>
<evidence type="ECO:0000256" key="1">
    <source>
        <dbReference type="ARBA" id="ARBA00004273"/>
    </source>
</evidence>
<evidence type="ECO:0000256" key="10">
    <source>
        <dbReference type="RuleBase" id="RU363130"/>
    </source>
</evidence>
<evidence type="ECO:0000256" key="2">
    <source>
        <dbReference type="ARBA" id="ARBA00007255"/>
    </source>
</evidence>
<dbReference type="AlphaFoldDB" id="A0A376B5C7"/>
<reference evidence="12" key="1">
    <citation type="submission" date="2018-06" db="EMBL/GenBank/DDBJ databases">
        <authorList>
            <person name="Guldener U."/>
        </authorList>
    </citation>
    <scope>NUCLEOTIDE SEQUENCE [LARGE SCALE GENOMIC DNA]</scope>
    <source>
        <strain evidence="12">UTAD17</strain>
    </source>
</reference>
<keyword evidence="8 10" id="KW-0472">Membrane</keyword>
<keyword evidence="12" id="KW-1185">Reference proteome</keyword>
<evidence type="ECO:0000313" key="11">
    <source>
        <dbReference type="EMBL" id="SSD59885.1"/>
    </source>
</evidence>
<keyword evidence="7 10" id="KW-0496">Mitochondrion</keyword>
<keyword evidence="3 10" id="KW-0349">Heme</keyword>
<dbReference type="PROSITE" id="PS00822">
    <property type="entry name" value="CYTO_HEME_LYASE_2"/>
    <property type="match status" value="1"/>
</dbReference>
<comment type="similarity">
    <text evidence="2 10">Belongs to the cytochrome c-type heme lyase family.</text>
</comment>
<evidence type="ECO:0000256" key="4">
    <source>
        <dbReference type="ARBA" id="ARBA00022723"/>
    </source>
</evidence>
<keyword evidence="9 10" id="KW-0456">Lyase</keyword>
<sequence>MGWFWADATSTTNKKLNNNATAASIADNNISSCPVMHASNTTTTPTINNVNRVEGCPVLAHGSSVMDSSSALNPLNNIPAYLPDEKLPNQKLDLPKDRTLSSIPKNDGSLWEYPSPQQMYNAMVRKGKIDPITGEEIPEDAVESMVDIHNFLNEGCWKEVLHWENTYHPQPSDGKPIKLLKFTGRPNDLSPMARWQLFLSKLFPNSYSPFPPFDRHDWTVLRPDPTINAESASSDVPGYKKVRYVIDFYDGPDEEDGNPTFYVNCRPALDDFESCKDRFLELTQPVLNKFFDNNSSDKK</sequence>
<organism evidence="11 12">
    <name type="scientific">Saccharomycodes ludwigii</name>
    <dbReference type="NCBI Taxonomy" id="36035"/>
    <lineage>
        <taxon>Eukaryota</taxon>
        <taxon>Fungi</taxon>
        <taxon>Dikarya</taxon>
        <taxon>Ascomycota</taxon>
        <taxon>Saccharomycotina</taxon>
        <taxon>Saccharomycetes</taxon>
        <taxon>Saccharomycodales</taxon>
        <taxon>Saccharomycodaceae</taxon>
        <taxon>Saccharomycodes</taxon>
    </lineage>
</organism>
<evidence type="ECO:0000256" key="7">
    <source>
        <dbReference type="ARBA" id="ARBA00023128"/>
    </source>
</evidence>
<evidence type="ECO:0000256" key="3">
    <source>
        <dbReference type="ARBA" id="ARBA00022617"/>
    </source>
</evidence>
<dbReference type="VEuPathDB" id="FungiDB:SCODWIG_01646"/>
<dbReference type="PROSITE" id="PS00821">
    <property type="entry name" value="CYTO_HEME_LYASE_1"/>
    <property type="match status" value="1"/>
</dbReference>
<keyword evidence="5 10" id="KW-0999">Mitochondrion inner membrane</keyword>
<accession>A0A376B5C7</accession>
<protein>
    <recommendedName>
        <fullName evidence="10">Holocytochrome c-type synthase</fullName>
        <ecNumber evidence="10">4.4.1.17</ecNumber>
    </recommendedName>
</protein>
<keyword evidence="4 10" id="KW-0479">Metal-binding</keyword>
<dbReference type="Proteomes" id="UP000262825">
    <property type="component" value="Unassembled WGS sequence"/>
</dbReference>
<name>A0A376B5C7_9ASCO</name>
<dbReference type="EC" id="4.4.1.17" evidence="10"/>
<dbReference type="GO" id="GO:0004408">
    <property type="term" value="F:holocytochrome-c synthase activity"/>
    <property type="evidence" value="ECO:0007669"/>
    <property type="project" value="UniProtKB-EC"/>
</dbReference>
<comment type="subcellular location">
    <subcellularLocation>
        <location evidence="1 10">Mitochondrion inner membrane</location>
    </subcellularLocation>
</comment>
<evidence type="ECO:0000256" key="9">
    <source>
        <dbReference type="ARBA" id="ARBA00023239"/>
    </source>
</evidence>
<dbReference type="GO" id="GO:0046872">
    <property type="term" value="F:metal ion binding"/>
    <property type="evidence" value="ECO:0007669"/>
    <property type="project" value="UniProtKB-KW"/>
</dbReference>
<comment type="function">
    <text evidence="10">Lyase that catalyzes the covalent linking of the heme group to the cytochrome C apoprotein to produce the mature functional cytochrome.</text>
</comment>
<evidence type="ECO:0000313" key="12">
    <source>
        <dbReference type="Proteomes" id="UP000262825"/>
    </source>
</evidence>
<dbReference type="EMBL" id="UFAJ01000225">
    <property type="protein sequence ID" value="SSD59885.1"/>
    <property type="molecule type" value="Genomic_DNA"/>
</dbReference>
<keyword evidence="6 10" id="KW-0408">Iron</keyword>
<dbReference type="Pfam" id="PF01265">
    <property type="entry name" value="Cyto_heme_lyase"/>
    <property type="match status" value="1"/>
</dbReference>